<dbReference type="Gene3D" id="1.20.1740.10">
    <property type="entry name" value="Amino acid/polyamine transporter I"/>
    <property type="match status" value="1"/>
</dbReference>
<gene>
    <name evidence="7" type="ORF">HNQ40_002418</name>
</gene>
<feature type="transmembrane region" description="Helical" evidence="5">
    <location>
        <begin position="282"/>
        <end position="311"/>
    </location>
</feature>
<dbReference type="PANTHER" id="PTHR42770">
    <property type="entry name" value="AMINO ACID TRANSPORTER-RELATED"/>
    <property type="match status" value="1"/>
</dbReference>
<dbReference type="GO" id="GO:0055085">
    <property type="term" value="P:transmembrane transport"/>
    <property type="evidence" value="ECO:0007669"/>
    <property type="project" value="InterPro"/>
</dbReference>
<feature type="transmembrane region" description="Helical" evidence="5">
    <location>
        <begin position="151"/>
        <end position="169"/>
    </location>
</feature>
<dbReference type="PANTHER" id="PTHR42770:SF7">
    <property type="entry name" value="MEMBRANE PROTEIN"/>
    <property type="match status" value="1"/>
</dbReference>
<evidence type="ECO:0000313" key="7">
    <source>
        <dbReference type="EMBL" id="MBB6430612.1"/>
    </source>
</evidence>
<dbReference type="GO" id="GO:0016020">
    <property type="term" value="C:membrane"/>
    <property type="evidence" value="ECO:0007669"/>
    <property type="project" value="UniProtKB-SubCell"/>
</dbReference>
<dbReference type="Pfam" id="PF00324">
    <property type="entry name" value="AA_permease"/>
    <property type="match status" value="1"/>
</dbReference>
<keyword evidence="2 5" id="KW-0812">Transmembrane</keyword>
<feature type="transmembrane region" description="Helical" evidence="5">
    <location>
        <begin position="332"/>
        <end position="353"/>
    </location>
</feature>
<evidence type="ECO:0000256" key="3">
    <source>
        <dbReference type="ARBA" id="ARBA00022989"/>
    </source>
</evidence>
<dbReference type="PIRSF" id="PIRSF006060">
    <property type="entry name" value="AA_transporter"/>
    <property type="match status" value="1"/>
</dbReference>
<dbReference type="Proteomes" id="UP000541810">
    <property type="component" value="Unassembled WGS sequence"/>
</dbReference>
<keyword evidence="3 5" id="KW-1133">Transmembrane helix</keyword>
<reference evidence="7 8" key="1">
    <citation type="submission" date="2020-08" db="EMBL/GenBank/DDBJ databases">
        <title>Genomic Encyclopedia of Type Strains, Phase IV (KMG-IV): sequencing the most valuable type-strain genomes for metagenomic binning, comparative biology and taxonomic classification.</title>
        <authorList>
            <person name="Goeker M."/>
        </authorList>
    </citation>
    <scope>NUCLEOTIDE SEQUENCE [LARGE SCALE GENOMIC DNA]</scope>
    <source>
        <strain evidence="7 8">DSM 103725</strain>
    </source>
</reference>
<feature type="domain" description="Amino acid permease/ SLC12A" evidence="6">
    <location>
        <begin position="15"/>
        <end position="425"/>
    </location>
</feature>
<protein>
    <submittedName>
        <fullName evidence="7">APA family basic amino acid/polyamine antiporter</fullName>
    </submittedName>
</protein>
<evidence type="ECO:0000256" key="1">
    <source>
        <dbReference type="ARBA" id="ARBA00004141"/>
    </source>
</evidence>
<feature type="transmembrane region" description="Helical" evidence="5">
    <location>
        <begin position="12"/>
        <end position="32"/>
    </location>
</feature>
<name>A0A7X0H7R9_9BACT</name>
<feature type="transmembrane region" description="Helical" evidence="5">
    <location>
        <begin position="407"/>
        <end position="425"/>
    </location>
</feature>
<evidence type="ECO:0000256" key="2">
    <source>
        <dbReference type="ARBA" id="ARBA00022692"/>
    </source>
</evidence>
<organism evidence="7 8">
    <name type="scientific">Algisphaera agarilytica</name>
    <dbReference type="NCBI Taxonomy" id="1385975"/>
    <lineage>
        <taxon>Bacteria</taxon>
        <taxon>Pseudomonadati</taxon>
        <taxon>Planctomycetota</taxon>
        <taxon>Phycisphaerae</taxon>
        <taxon>Phycisphaerales</taxon>
        <taxon>Phycisphaeraceae</taxon>
        <taxon>Algisphaera</taxon>
    </lineage>
</organism>
<accession>A0A7X0H7R9</accession>
<dbReference type="InterPro" id="IPR004841">
    <property type="entry name" value="AA-permease/SLC12A_dom"/>
</dbReference>
<feature type="transmembrane region" description="Helical" evidence="5">
    <location>
        <begin position="38"/>
        <end position="60"/>
    </location>
</feature>
<keyword evidence="8" id="KW-1185">Reference proteome</keyword>
<dbReference type="RefSeq" id="WP_184678115.1">
    <property type="nucleotide sequence ID" value="NZ_JACHGY010000001.1"/>
</dbReference>
<feature type="transmembrane region" description="Helical" evidence="5">
    <location>
        <begin position="81"/>
        <end position="110"/>
    </location>
</feature>
<feature type="transmembrane region" description="Helical" evidence="5">
    <location>
        <begin position="122"/>
        <end position="139"/>
    </location>
</feature>
<evidence type="ECO:0000259" key="6">
    <source>
        <dbReference type="Pfam" id="PF00324"/>
    </source>
</evidence>
<evidence type="ECO:0000256" key="5">
    <source>
        <dbReference type="SAM" id="Phobius"/>
    </source>
</evidence>
<evidence type="ECO:0000313" key="8">
    <source>
        <dbReference type="Proteomes" id="UP000541810"/>
    </source>
</evidence>
<comment type="caution">
    <text evidence="7">The sequence shown here is derived from an EMBL/GenBank/DDBJ whole genome shotgun (WGS) entry which is preliminary data.</text>
</comment>
<comment type="subcellular location">
    <subcellularLocation>
        <location evidence="1">Membrane</location>
        <topology evidence="1">Multi-pass membrane protein</topology>
    </subcellularLocation>
</comment>
<dbReference type="EMBL" id="JACHGY010000001">
    <property type="protein sequence ID" value="MBB6430612.1"/>
    <property type="molecule type" value="Genomic_DNA"/>
</dbReference>
<dbReference type="InterPro" id="IPR050367">
    <property type="entry name" value="APC_superfamily"/>
</dbReference>
<feature type="transmembrane region" description="Helical" evidence="5">
    <location>
        <begin position="195"/>
        <end position="212"/>
    </location>
</feature>
<keyword evidence="4 5" id="KW-0472">Membrane</keyword>
<proteinExistence type="predicted"/>
<dbReference type="AlphaFoldDB" id="A0A7X0H7R9"/>
<evidence type="ECO:0000256" key="4">
    <source>
        <dbReference type="ARBA" id="ARBA00023136"/>
    </source>
</evidence>
<sequence>MSNKSLKRELGLGSAVMLGLGSMVGAGVFVSLGLGAGLVGPAVLAAIVLAGGLAMCNGMSSAQLAAYHPVAGGTYEYGHRVGWPALGTVAGFMFLVAKSASCATAALGLAGYVLHRFDAPQLMIPGALAVIVMLTVMVLEGIRRTNTINTIVVTITLIGLAVFVLGGIGKVDGENFSPWIYVEGGDLINVNHASWPNFAYATALMFVAYTGYGRIATMGEEIKEPRKSIPRAIVATVMVCIVVYTSVAAVGIGLVSAEGFTLLSESGAPLEAIVENVGLPVWIGWAVTIAAVTAMLGVILNLILGLSRVALAMGRRGHLPKLFVKIDDAGTTPGPAVILVALIVAGLACLGSIKAAWSLSAVTVLVYYAITNASALRLPPEARLYPRMFSWMGLLGCLGLSVFVEPIYWAFAGGVILAALVWHVISTKNNPPAE</sequence>
<feature type="transmembrane region" description="Helical" evidence="5">
    <location>
        <begin position="232"/>
        <end position="255"/>
    </location>
</feature>